<dbReference type="Pfam" id="PF00361">
    <property type="entry name" value="Proton_antipo_M"/>
    <property type="match status" value="1"/>
</dbReference>
<feature type="transmembrane region" description="Helical" evidence="8">
    <location>
        <begin position="203"/>
        <end position="222"/>
    </location>
</feature>
<dbReference type="PANTHER" id="PTHR42703:SF1">
    <property type="entry name" value="NA(+)_H(+) ANTIPORTER SUBUNIT D1"/>
    <property type="match status" value="1"/>
</dbReference>
<dbReference type="Proteomes" id="UP000297475">
    <property type="component" value="Unassembled WGS sequence"/>
</dbReference>
<gene>
    <name evidence="10" type="ORF">E4656_00915</name>
</gene>
<keyword evidence="3" id="KW-1003">Cell membrane</keyword>
<evidence type="ECO:0000256" key="5">
    <source>
        <dbReference type="ARBA" id="ARBA00022989"/>
    </source>
</evidence>
<dbReference type="PANTHER" id="PTHR42703">
    <property type="entry name" value="NADH DEHYDROGENASE"/>
    <property type="match status" value="1"/>
</dbReference>
<dbReference type="InterPro" id="IPR001750">
    <property type="entry name" value="ND/Mrp_TM"/>
</dbReference>
<protein>
    <submittedName>
        <fullName evidence="10">Monovalent cation/H+ antiporter subunit D</fullName>
    </submittedName>
</protein>
<feature type="transmembrane region" description="Helical" evidence="8">
    <location>
        <begin position="412"/>
        <end position="431"/>
    </location>
</feature>
<feature type="transmembrane region" description="Helical" evidence="8">
    <location>
        <begin position="108"/>
        <end position="125"/>
    </location>
</feature>
<keyword evidence="6 8" id="KW-0472">Membrane</keyword>
<evidence type="ECO:0000256" key="2">
    <source>
        <dbReference type="ARBA" id="ARBA00005346"/>
    </source>
</evidence>
<feature type="transmembrane region" description="Helical" evidence="8">
    <location>
        <begin position="277"/>
        <end position="296"/>
    </location>
</feature>
<evidence type="ECO:0000259" key="9">
    <source>
        <dbReference type="Pfam" id="PF00361"/>
    </source>
</evidence>
<feature type="transmembrane region" description="Helical" evidence="8">
    <location>
        <begin position="333"/>
        <end position="353"/>
    </location>
</feature>
<evidence type="ECO:0000256" key="8">
    <source>
        <dbReference type="SAM" id="Phobius"/>
    </source>
</evidence>
<dbReference type="InterPro" id="IPR003918">
    <property type="entry name" value="NADH_UbQ_OxRdtase"/>
</dbReference>
<keyword evidence="4 7" id="KW-0812">Transmembrane</keyword>
<feature type="transmembrane region" description="Helical" evidence="8">
    <location>
        <begin position="234"/>
        <end position="257"/>
    </location>
</feature>
<name>A0A4Z0WG80_9GAMM</name>
<keyword evidence="11" id="KW-1185">Reference proteome</keyword>
<proteinExistence type="inferred from homology"/>
<dbReference type="InterPro" id="IPR050586">
    <property type="entry name" value="CPA3_Na-H_Antiporter_D"/>
</dbReference>
<feature type="transmembrane region" description="Helical" evidence="8">
    <location>
        <begin position="32"/>
        <end position="51"/>
    </location>
</feature>
<sequence>MQHWPVLPVLLPLFTGALLIFMARAELNTQRWVSVISALLGVPVSVVLLWQAQADTISVYNMGNWPAPFGIVLVIDRLSALLLTMTAVLGLLALLFGMRGDDRFGRNYHALFHFLLLGVQGAFMTGDLFNLFVFFEVLLIASYALLMHGAGPERTRASFHYVILNVAGSAIFLIGIGTLYGMLGTLNLADLALRVSEVGPEDAPIIRAAGLIMLMAFGLKAAMLPMYFWLPAAYSAASPSVAALFAIMTKVGLYAILRVHGLLFGDHAGALAGSMQIWLWILSIGTLTLAIIGLVAARTLKRAVSYLVVISVGTVLTTLAINDPNVLSGALYYLIHSTFVVAGLYLLAELIGAQRGTTRDYLTPAQPLAQPNTLGIMYFIGATAIIGLPPLSGFMSKVLIFRGTVTHPLAPLLWTLLLLAGLIALITLVRAGSTLFWRTNRQPPTPRKADPVKFGVTLVTLLFSPALAIWAEPVIQFTESVALQLNAPWQYIDAVLGSGLNLAVDAPALPPPLLGGQP</sequence>
<feature type="transmembrane region" description="Helical" evidence="8">
    <location>
        <begin position="131"/>
        <end position="150"/>
    </location>
</feature>
<evidence type="ECO:0000313" key="11">
    <source>
        <dbReference type="Proteomes" id="UP000297475"/>
    </source>
</evidence>
<feature type="transmembrane region" description="Helical" evidence="8">
    <location>
        <begin position="452"/>
        <end position="471"/>
    </location>
</feature>
<evidence type="ECO:0000256" key="6">
    <source>
        <dbReference type="ARBA" id="ARBA00023136"/>
    </source>
</evidence>
<dbReference type="OrthoDB" id="9768329at2"/>
<keyword evidence="5 8" id="KW-1133">Transmembrane helix</keyword>
<feature type="transmembrane region" description="Helical" evidence="8">
    <location>
        <begin position="162"/>
        <end position="183"/>
    </location>
</feature>
<feature type="transmembrane region" description="Helical" evidence="8">
    <location>
        <begin position="71"/>
        <end position="96"/>
    </location>
</feature>
<dbReference type="AlphaFoldDB" id="A0A4Z0WG80"/>
<feature type="transmembrane region" description="Helical" evidence="8">
    <location>
        <begin position="303"/>
        <end position="321"/>
    </location>
</feature>
<dbReference type="NCBIfam" id="NF009309">
    <property type="entry name" value="PRK12666.1"/>
    <property type="match status" value="1"/>
</dbReference>
<evidence type="ECO:0000256" key="1">
    <source>
        <dbReference type="ARBA" id="ARBA00004651"/>
    </source>
</evidence>
<evidence type="ECO:0000256" key="7">
    <source>
        <dbReference type="RuleBase" id="RU000320"/>
    </source>
</evidence>
<comment type="similarity">
    <text evidence="2">Belongs to the CPA3 antiporters (TC 2.A.63) subunit D family.</text>
</comment>
<evidence type="ECO:0000256" key="3">
    <source>
        <dbReference type="ARBA" id="ARBA00022475"/>
    </source>
</evidence>
<organism evidence="10 11">
    <name type="scientific">Natronospirillum operosum</name>
    <dbReference type="NCBI Taxonomy" id="2759953"/>
    <lineage>
        <taxon>Bacteria</taxon>
        <taxon>Pseudomonadati</taxon>
        <taxon>Pseudomonadota</taxon>
        <taxon>Gammaproteobacteria</taxon>
        <taxon>Oceanospirillales</taxon>
        <taxon>Natronospirillaceae</taxon>
        <taxon>Natronospirillum</taxon>
    </lineage>
</organism>
<feature type="domain" description="NADH:quinone oxidoreductase/Mrp antiporter transmembrane" evidence="9">
    <location>
        <begin position="126"/>
        <end position="408"/>
    </location>
</feature>
<dbReference type="GO" id="GO:0008137">
    <property type="term" value="F:NADH dehydrogenase (ubiquinone) activity"/>
    <property type="evidence" value="ECO:0007669"/>
    <property type="project" value="InterPro"/>
</dbReference>
<dbReference type="PRINTS" id="PR01437">
    <property type="entry name" value="NUOXDRDTASE4"/>
</dbReference>
<feature type="transmembrane region" description="Helical" evidence="8">
    <location>
        <begin position="6"/>
        <end position="25"/>
    </location>
</feature>
<evidence type="ECO:0000256" key="4">
    <source>
        <dbReference type="ARBA" id="ARBA00022692"/>
    </source>
</evidence>
<comment type="caution">
    <text evidence="10">The sequence shown here is derived from an EMBL/GenBank/DDBJ whole genome shotgun (WGS) entry which is preliminary data.</text>
</comment>
<comment type="subcellular location">
    <subcellularLocation>
        <location evidence="1">Cell membrane</location>
        <topology evidence="1">Multi-pass membrane protein</topology>
    </subcellularLocation>
    <subcellularLocation>
        <location evidence="7">Membrane</location>
        <topology evidence="7">Multi-pass membrane protein</topology>
    </subcellularLocation>
</comment>
<dbReference type="GO" id="GO:0005886">
    <property type="term" value="C:plasma membrane"/>
    <property type="evidence" value="ECO:0007669"/>
    <property type="project" value="UniProtKB-SubCell"/>
</dbReference>
<dbReference type="GO" id="GO:0042773">
    <property type="term" value="P:ATP synthesis coupled electron transport"/>
    <property type="evidence" value="ECO:0007669"/>
    <property type="project" value="InterPro"/>
</dbReference>
<reference evidence="10 11" key="1">
    <citation type="submission" date="2019-04" db="EMBL/GenBank/DDBJ databases">
        <title>Natronospirillum operosus gen. nov., sp. nov., a haloalkaliphilic satellite isolated from decaying biomass of laboratory culture of cyanobacterium Geitlerinema sp. and proposal of Natronospirillaceae fam. nov. and Saccharospirillaceae fam. nov.</title>
        <authorList>
            <person name="Kevbrin V."/>
            <person name="Boltyanskaya Y."/>
            <person name="Koziaeva V."/>
            <person name="Grouzdev D.S."/>
            <person name="Park M."/>
            <person name="Cho J."/>
        </authorList>
    </citation>
    <scope>NUCLEOTIDE SEQUENCE [LARGE SCALE GENOMIC DNA]</scope>
    <source>
        <strain evidence="10 11">G-116</strain>
    </source>
</reference>
<evidence type="ECO:0000313" key="10">
    <source>
        <dbReference type="EMBL" id="TGG96040.1"/>
    </source>
</evidence>
<accession>A0A4Z0WG80</accession>
<feature type="transmembrane region" description="Helical" evidence="8">
    <location>
        <begin position="374"/>
        <end position="392"/>
    </location>
</feature>
<dbReference type="EMBL" id="SRMF01000001">
    <property type="protein sequence ID" value="TGG96040.1"/>
    <property type="molecule type" value="Genomic_DNA"/>
</dbReference>